<dbReference type="GO" id="GO:0031419">
    <property type="term" value="F:cobalamin binding"/>
    <property type="evidence" value="ECO:0007669"/>
    <property type="project" value="InterPro"/>
</dbReference>
<dbReference type="InterPro" id="IPR016176">
    <property type="entry name" value="Cbl-dep_enz_cat"/>
</dbReference>
<organism evidence="1 2">
    <name type="scientific">Candidatus Nitrosocosmicus oleophilus</name>
    <dbReference type="NCBI Taxonomy" id="1353260"/>
    <lineage>
        <taxon>Archaea</taxon>
        <taxon>Nitrososphaerota</taxon>
        <taxon>Nitrososphaeria</taxon>
        <taxon>Nitrososphaerales</taxon>
        <taxon>Nitrososphaeraceae</taxon>
        <taxon>Candidatus Nitrosocosmicus</taxon>
    </lineage>
</organism>
<dbReference type="RefSeq" id="WP_196815810.1">
    <property type="nucleotide sequence ID" value="NZ_CP012850.1"/>
</dbReference>
<reference evidence="2" key="1">
    <citation type="submission" date="2015-10" db="EMBL/GenBank/DDBJ databases">
        <title>Niche specialization of a soil ammonia-oxidizing archaeon, Candidatus Nitrosocosmicus oleophilus.</title>
        <authorList>
            <person name="Jung M.-Y."/>
            <person name="Rhee S.-K."/>
        </authorList>
    </citation>
    <scope>NUCLEOTIDE SEQUENCE [LARGE SCALE GENOMIC DNA]</scope>
    <source>
        <strain evidence="2">MY3</strain>
    </source>
</reference>
<sequence>MSHINEMMTLFLVCSSCWIRINISSRFHLSSLLSAAEKQDVNLIPYLISCVKNKVTLGEIKDTFKEIFGIYVPKISF</sequence>
<dbReference type="Gene3D" id="3.20.20.240">
    <property type="entry name" value="Methylmalonyl-CoA mutase"/>
    <property type="match status" value="1"/>
</dbReference>
<proteinExistence type="predicted"/>
<dbReference type="Proteomes" id="UP000058925">
    <property type="component" value="Chromosome"/>
</dbReference>
<dbReference type="GeneID" id="60422326"/>
<accession>A0A654MAS2</accession>
<evidence type="ECO:0000313" key="2">
    <source>
        <dbReference type="Proteomes" id="UP000058925"/>
    </source>
</evidence>
<dbReference type="EMBL" id="CP012850">
    <property type="protein sequence ID" value="ALI36572.1"/>
    <property type="molecule type" value="Genomic_DNA"/>
</dbReference>
<evidence type="ECO:0000313" key="1">
    <source>
        <dbReference type="EMBL" id="ALI36572.1"/>
    </source>
</evidence>
<dbReference type="SUPFAM" id="SSF51703">
    <property type="entry name" value="Cobalamin (vitamin B12)-dependent enzymes"/>
    <property type="match status" value="1"/>
</dbReference>
<protein>
    <submittedName>
        <fullName evidence="1">Uncharacterized protein</fullName>
    </submittedName>
</protein>
<dbReference type="KEGG" id="taa:NMY3_02376"/>
<gene>
    <name evidence="1" type="ORF">NMY3_02376</name>
</gene>
<keyword evidence="2" id="KW-1185">Reference proteome</keyword>
<name>A0A654MAS2_9ARCH</name>
<dbReference type="AlphaFoldDB" id="A0A654MAS2"/>
<dbReference type="GO" id="GO:0003824">
    <property type="term" value="F:catalytic activity"/>
    <property type="evidence" value="ECO:0007669"/>
    <property type="project" value="InterPro"/>
</dbReference>